<dbReference type="SUPFAM" id="SSF81593">
    <property type="entry name" value="Nucleotidyltransferase substrate binding subunit/domain"/>
    <property type="match status" value="1"/>
</dbReference>
<dbReference type="Proteomes" id="UP000078090">
    <property type="component" value="Unassembled WGS sequence"/>
</dbReference>
<comment type="caution">
    <text evidence="1">The sequence shown here is derived from an EMBL/GenBank/DDBJ whole genome shotgun (WGS) entry which is preliminary data.</text>
</comment>
<reference evidence="2" key="1">
    <citation type="submission" date="2016-03" db="EMBL/GenBank/DDBJ databases">
        <authorList>
            <person name="Heylen K."/>
            <person name="De Vos P."/>
            <person name="Vekeman B."/>
        </authorList>
    </citation>
    <scope>NUCLEOTIDE SEQUENCE [LARGE SCALE GENOMIC DNA]</scope>
    <source>
        <strain evidence="2">R-45363</strain>
    </source>
</reference>
<evidence type="ECO:0008006" key="3">
    <source>
        <dbReference type="Google" id="ProtNLM"/>
    </source>
</evidence>
<dbReference type="Gene3D" id="1.20.120.330">
    <property type="entry name" value="Nucleotidyltransferases domain 2"/>
    <property type="match status" value="1"/>
</dbReference>
<dbReference type="EMBL" id="LUUG01000052">
    <property type="protein sequence ID" value="OAI07168.1"/>
    <property type="molecule type" value="Genomic_DNA"/>
</dbReference>
<proteinExistence type="predicted"/>
<organism evidence="1 2">
    <name type="scientific">Methylomonas methanica</name>
    <dbReference type="NCBI Taxonomy" id="421"/>
    <lineage>
        <taxon>Bacteria</taxon>
        <taxon>Pseudomonadati</taxon>
        <taxon>Pseudomonadota</taxon>
        <taxon>Gammaproteobacteria</taxon>
        <taxon>Methylococcales</taxon>
        <taxon>Methylococcaceae</taxon>
        <taxon>Methylomonas</taxon>
    </lineage>
</organism>
<protein>
    <recommendedName>
        <fullName evidence="3">Toxin-antitoxin system antitoxin subunit</fullName>
    </recommendedName>
</protein>
<dbReference type="OrthoDB" id="13547at2"/>
<evidence type="ECO:0000313" key="1">
    <source>
        <dbReference type="EMBL" id="OAI07168.1"/>
    </source>
</evidence>
<dbReference type="AlphaFoldDB" id="A0A177MN01"/>
<name>A0A177MN01_METMH</name>
<accession>A0A177MN01</accession>
<sequence length="129" mass="15303">MPLDASRYLQLTDDEIEHIDQFLFRFAKLQDAIGEKLFIAMLEFLKEENLRSKPFIDILNRLEQLELLEDKNVWLELRKIRNSIAHQYEDEPKQATDALNTIYQAKATLDSIYSLLKTRYISFQDQSYG</sequence>
<evidence type="ECO:0000313" key="2">
    <source>
        <dbReference type="Proteomes" id="UP000078090"/>
    </source>
</evidence>
<gene>
    <name evidence="1" type="ORF">A1332_09560</name>
</gene>